<keyword evidence="1" id="KW-0647">Proteasome</keyword>
<name>Q024U0_SOLUE</name>
<dbReference type="GO" id="GO:0000502">
    <property type="term" value="C:proteasome complex"/>
    <property type="evidence" value="ECO:0007669"/>
    <property type="project" value="UniProtKB-KW"/>
</dbReference>
<dbReference type="GO" id="GO:0006508">
    <property type="term" value="P:proteolysis"/>
    <property type="evidence" value="ECO:0007669"/>
    <property type="project" value="UniProtKB-KW"/>
</dbReference>
<accession>Q024U0</accession>
<sequence>MTFCLGITVDQGLVGIADTRVVAGNECLTARKTATYQGPGFAFFVMHSGLRSARDKILLYFEDAFARDTMSRERLFKVVNLYARQVRRVCDEDGEALRNAELKFNAYSLIGGQMSGDSTHKLFLIYPEGNWVEIGPDTPYQIIGASGFGKPILERSLTPHDSMLYAFKVGILAFDATRLCAADVDFPMDVLLYTRNSFEIVEQRYQRDDLREITLWWQERMRESVQDLPSEWIEAAFPACASR</sequence>
<dbReference type="SUPFAM" id="SSF56235">
    <property type="entry name" value="N-terminal nucleophile aminohydrolases (Ntn hydrolases)"/>
    <property type="match status" value="1"/>
</dbReference>
<keyword evidence="1" id="KW-0378">Hydrolase</keyword>
<gene>
    <name evidence="1" type="ordered locus">Acid_2497</name>
</gene>
<dbReference type="STRING" id="234267.Acid_2497"/>
<dbReference type="Gene3D" id="3.60.20.10">
    <property type="entry name" value="Glutamine Phosphoribosylpyrophosphate, subunit 1, domain 1"/>
    <property type="match status" value="1"/>
</dbReference>
<dbReference type="PIRSF" id="PIRSF009120">
    <property type="entry name" value="UCP009120_prtse"/>
    <property type="match status" value="1"/>
</dbReference>
<dbReference type="KEGG" id="sus:Acid_2497"/>
<dbReference type="EMBL" id="CP000473">
    <property type="protein sequence ID" value="ABJ83486.1"/>
    <property type="molecule type" value="Genomic_DNA"/>
</dbReference>
<dbReference type="InterPro" id="IPR016545">
    <property type="entry name" value="UCP009120_prtse"/>
</dbReference>
<reference evidence="1" key="1">
    <citation type="submission" date="2006-10" db="EMBL/GenBank/DDBJ databases">
        <title>Complete sequence of Solibacter usitatus Ellin6076.</title>
        <authorList>
            <consortium name="US DOE Joint Genome Institute"/>
            <person name="Copeland A."/>
            <person name="Lucas S."/>
            <person name="Lapidus A."/>
            <person name="Barry K."/>
            <person name="Detter J.C."/>
            <person name="Glavina del Rio T."/>
            <person name="Hammon N."/>
            <person name="Israni S."/>
            <person name="Dalin E."/>
            <person name="Tice H."/>
            <person name="Pitluck S."/>
            <person name="Thompson L.S."/>
            <person name="Brettin T."/>
            <person name="Bruce D."/>
            <person name="Han C."/>
            <person name="Tapia R."/>
            <person name="Gilna P."/>
            <person name="Schmutz J."/>
            <person name="Larimer F."/>
            <person name="Land M."/>
            <person name="Hauser L."/>
            <person name="Kyrpides N."/>
            <person name="Mikhailova N."/>
            <person name="Janssen P.H."/>
            <person name="Kuske C.R."/>
            <person name="Richardson P."/>
        </authorList>
    </citation>
    <scope>NUCLEOTIDE SEQUENCE</scope>
    <source>
        <strain evidence="1">Ellin6076</strain>
    </source>
</reference>
<dbReference type="HOGENOM" id="CLU_066183_1_0_0"/>
<proteinExistence type="predicted"/>
<dbReference type="OrthoDB" id="9786336at2"/>
<dbReference type="GO" id="GO:0008233">
    <property type="term" value="F:peptidase activity"/>
    <property type="evidence" value="ECO:0007669"/>
    <property type="project" value="UniProtKB-KW"/>
</dbReference>
<keyword evidence="1" id="KW-0645">Protease</keyword>
<protein>
    <submittedName>
        <fullName evidence="1">Putative proteasome-type protease</fullName>
    </submittedName>
</protein>
<dbReference type="AlphaFoldDB" id="Q024U0"/>
<dbReference type="InterPro" id="IPR029055">
    <property type="entry name" value="Ntn_hydrolases_N"/>
</dbReference>
<organism evidence="1">
    <name type="scientific">Solibacter usitatus (strain Ellin6076)</name>
    <dbReference type="NCBI Taxonomy" id="234267"/>
    <lineage>
        <taxon>Bacteria</taxon>
        <taxon>Pseudomonadati</taxon>
        <taxon>Acidobacteriota</taxon>
        <taxon>Terriglobia</taxon>
        <taxon>Bryobacterales</taxon>
        <taxon>Solibacteraceae</taxon>
        <taxon>Candidatus Solibacter</taxon>
    </lineage>
</organism>
<evidence type="ECO:0000313" key="1">
    <source>
        <dbReference type="EMBL" id="ABJ83486.1"/>
    </source>
</evidence>
<dbReference type="eggNOG" id="COG3484">
    <property type="taxonomic scope" value="Bacteria"/>
</dbReference>
<dbReference type="InParanoid" id="Q024U0"/>